<dbReference type="PROSITE" id="PS51683">
    <property type="entry name" value="SAM_OMT_II"/>
    <property type="match status" value="1"/>
</dbReference>
<dbReference type="InterPro" id="IPR016461">
    <property type="entry name" value="COMT-like"/>
</dbReference>
<sequence>MGSPEIPSLLQEIQQEVQVLKQGDEQSRQALLDSARALVSALESPAERVARISFHEPTLSTAIRICIDMKLFESLVADNGTPKTTEQLAKLTGSDPKLLERFLKHLATGGIVRETGTDQFAPNEISKVFATPTGQGVFTNCFDGITTISSRFPEFMKNTQYTNPKNKDKSAFKFSHNTDKHYFEWCFSPGNEYQAEAFHNHMKFKTLSKKWFECVPVDDLFADFKSSDPDGVLMVDVGGDTGYDALNFHKAYPNLPGRLVVQDLPASIAKLDKEAIKPVEAMPHDFFTPQPVKNAKAFYLKMVLHDWPDASCREILSNLRPALVPGYTKILINEIVVPDMDADWFSTSVDMLMMLFHSAEERREKDWRTLIESVEGLKVVKIWECGGAPEKLIEVELA</sequence>
<evidence type="ECO:0000259" key="6">
    <source>
        <dbReference type="Pfam" id="PF08100"/>
    </source>
</evidence>
<comment type="caution">
    <text evidence="7">The sequence shown here is derived from an EMBL/GenBank/DDBJ whole genome shotgun (WGS) entry which is preliminary data.</text>
</comment>
<feature type="domain" description="O-methyltransferase dimerisation" evidence="6">
    <location>
        <begin position="59"/>
        <end position="131"/>
    </location>
</feature>
<organism evidence="7 8">
    <name type="scientific">Rhizodiscina lignyota</name>
    <dbReference type="NCBI Taxonomy" id="1504668"/>
    <lineage>
        <taxon>Eukaryota</taxon>
        <taxon>Fungi</taxon>
        <taxon>Dikarya</taxon>
        <taxon>Ascomycota</taxon>
        <taxon>Pezizomycotina</taxon>
        <taxon>Dothideomycetes</taxon>
        <taxon>Pleosporomycetidae</taxon>
        <taxon>Aulographales</taxon>
        <taxon>Rhizodiscinaceae</taxon>
        <taxon>Rhizodiscina</taxon>
    </lineage>
</organism>
<dbReference type="GO" id="GO:0046983">
    <property type="term" value="F:protein dimerization activity"/>
    <property type="evidence" value="ECO:0007669"/>
    <property type="project" value="InterPro"/>
</dbReference>
<dbReference type="GO" id="GO:0032259">
    <property type="term" value="P:methylation"/>
    <property type="evidence" value="ECO:0007669"/>
    <property type="project" value="UniProtKB-KW"/>
</dbReference>
<protein>
    <submittedName>
        <fullName evidence="7">S-adenosyl-L-methionine-dependent methyltransferase</fullName>
    </submittedName>
</protein>
<evidence type="ECO:0000256" key="2">
    <source>
        <dbReference type="ARBA" id="ARBA00022679"/>
    </source>
</evidence>
<dbReference type="SUPFAM" id="SSF53335">
    <property type="entry name" value="S-adenosyl-L-methionine-dependent methyltransferases"/>
    <property type="match status" value="1"/>
</dbReference>
<reference evidence="7" key="1">
    <citation type="journal article" date="2020" name="Stud. Mycol.">
        <title>101 Dothideomycetes genomes: a test case for predicting lifestyles and emergence of pathogens.</title>
        <authorList>
            <person name="Haridas S."/>
            <person name="Albert R."/>
            <person name="Binder M."/>
            <person name="Bloem J."/>
            <person name="Labutti K."/>
            <person name="Salamov A."/>
            <person name="Andreopoulos B."/>
            <person name="Baker S."/>
            <person name="Barry K."/>
            <person name="Bills G."/>
            <person name="Bluhm B."/>
            <person name="Cannon C."/>
            <person name="Castanera R."/>
            <person name="Culley D."/>
            <person name="Daum C."/>
            <person name="Ezra D."/>
            <person name="Gonzalez J."/>
            <person name="Henrissat B."/>
            <person name="Kuo A."/>
            <person name="Liang C."/>
            <person name="Lipzen A."/>
            <person name="Lutzoni F."/>
            <person name="Magnuson J."/>
            <person name="Mondo S."/>
            <person name="Nolan M."/>
            <person name="Ohm R."/>
            <person name="Pangilinan J."/>
            <person name="Park H.-J."/>
            <person name="Ramirez L."/>
            <person name="Alfaro M."/>
            <person name="Sun H."/>
            <person name="Tritt A."/>
            <person name="Yoshinaga Y."/>
            <person name="Zwiers L.-H."/>
            <person name="Turgeon B."/>
            <person name="Goodwin S."/>
            <person name="Spatafora J."/>
            <person name="Crous P."/>
            <person name="Grigoriev I."/>
        </authorList>
    </citation>
    <scope>NUCLEOTIDE SEQUENCE</scope>
    <source>
        <strain evidence="7">CBS 133067</strain>
    </source>
</reference>
<keyword evidence="3" id="KW-0949">S-adenosyl-L-methionine</keyword>
<dbReference type="SUPFAM" id="SSF46785">
    <property type="entry name" value="Winged helix' DNA-binding domain"/>
    <property type="match status" value="1"/>
</dbReference>
<dbReference type="GO" id="GO:0008171">
    <property type="term" value="F:O-methyltransferase activity"/>
    <property type="evidence" value="ECO:0007669"/>
    <property type="project" value="InterPro"/>
</dbReference>
<dbReference type="PIRSF" id="PIRSF005739">
    <property type="entry name" value="O-mtase"/>
    <property type="match status" value="1"/>
</dbReference>
<dbReference type="Gene3D" id="1.10.10.10">
    <property type="entry name" value="Winged helix-like DNA-binding domain superfamily/Winged helix DNA-binding domain"/>
    <property type="match status" value="1"/>
</dbReference>
<evidence type="ECO:0000256" key="4">
    <source>
        <dbReference type="PIRSR" id="PIRSR005739-1"/>
    </source>
</evidence>
<dbReference type="InterPro" id="IPR001077">
    <property type="entry name" value="COMT_C"/>
</dbReference>
<keyword evidence="1 7" id="KW-0489">Methyltransferase</keyword>
<evidence type="ECO:0000259" key="5">
    <source>
        <dbReference type="Pfam" id="PF00891"/>
    </source>
</evidence>
<gene>
    <name evidence="7" type="ORF">NA57DRAFT_42340</name>
</gene>
<dbReference type="AlphaFoldDB" id="A0A9P4IDB6"/>
<dbReference type="PANTHER" id="PTHR43712:SF1">
    <property type="entry name" value="HYPOTHETICAL O-METHYLTRANSFERASE (EUROFUNG)-RELATED"/>
    <property type="match status" value="1"/>
</dbReference>
<keyword evidence="2" id="KW-0808">Transferase</keyword>
<feature type="domain" description="O-methyltransferase C-terminal" evidence="5">
    <location>
        <begin position="233"/>
        <end position="372"/>
    </location>
</feature>
<evidence type="ECO:0000256" key="1">
    <source>
        <dbReference type="ARBA" id="ARBA00022603"/>
    </source>
</evidence>
<accession>A0A9P4IDB6</accession>
<evidence type="ECO:0000256" key="3">
    <source>
        <dbReference type="ARBA" id="ARBA00022691"/>
    </source>
</evidence>
<dbReference type="Gene3D" id="3.40.50.150">
    <property type="entry name" value="Vaccinia Virus protein VP39"/>
    <property type="match status" value="1"/>
</dbReference>
<dbReference type="InterPro" id="IPR012967">
    <property type="entry name" value="COMT_dimerisation"/>
</dbReference>
<keyword evidence="8" id="KW-1185">Reference proteome</keyword>
<dbReference type="Pfam" id="PF08100">
    <property type="entry name" value="Dimerisation"/>
    <property type="match status" value="1"/>
</dbReference>
<dbReference type="InterPro" id="IPR036388">
    <property type="entry name" value="WH-like_DNA-bd_sf"/>
</dbReference>
<evidence type="ECO:0000313" key="8">
    <source>
        <dbReference type="Proteomes" id="UP000799772"/>
    </source>
</evidence>
<dbReference type="EMBL" id="ML978129">
    <property type="protein sequence ID" value="KAF2096919.1"/>
    <property type="molecule type" value="Genomic_DNA"/>
</dbReference>
<dbReference type="PANTHER" id="PTHR43712">
    <property type="entry name" value="PUTATIVE (AFU_ORTHOLOGUE AFUA_4G14580)-RELATED"/>
    <property type="match status" value="1"/>
</dbReference>
<evidence type="ECO:0000313" key="7">
    <source>
        <dbReference type="EMBL" id="KAF2096919.1"/>
    </source>
</evidence>
<dbReference type="OrthoDB" id="3340390at2759"/>
<name>A0A9P4IDB6_9PEZI</name>
<proteinExistence type="predicted"/>
<dbReference type="InterPro" id="IPR029063">
    <property type="entry name" value="SAM-dependent_MTases_sf"/>
</dbReference>
<dbReference type="InterPro" id="IPR036390">
    <property type="entry name" value="WH_DNA-bd_sf"/>
</dbReference>
<feature type="active site" description="Proton acceptor" evidence="4">
    <location>
        <position position="305"/>
    </location>
</feature>
<dbReference type="Proteomes" id="UP000799772">
    <property type="component" value="Unassembled WGS sequence"/>
</dbReference>
<dbReference type="Pfam" id="PF00891">
    <property type="entry name" value="Methyltransf_2"/>
    <property type="match status" value="1"/>
</dbReference>